<keyword evidence="1" id="KW-0479">Metal-binding</keyword>
<dbReference type="SUPFAM" id="SSF56219">
    <property type="entry name" value="DNase I-like"/>
    <property type="match status" value="1"/>
</dbReference>
<dbReference type="InterPro" id="IPR044730">
    <property type="entry name" value="RNase_H-like_dom_plant"/>
</dbReference>
<dbReference type="InterPro" id="IPR002156">
    <property type="entry name" value="RNaseH_domain"/>
</dbReference>
<keyword evidence="1" id="KW-0863">Zinc-finger</keyword>
<protein>
    <submittedName>
        <fullName evidence="4">F9C16.26</fullName>
    </submittedName>
</protein>
<dbReference type="PANTHER" id="PTHR31286">
    <property type="entry name" value="GLYCINE-RICH CELL WALL STRUCTURAL PROTEIN 1.8-LIKE"/>
    <property type="match status" value="1"/>
</dbReference>
<dbReference type="Pfam" id="PF13966">
    <property type="entry name" value="zf-RVT"/>
    <property type="match status" value="1"/>
</dbReference>
<evidence type="ECO:0000259" key="3">
    <source>
        <dbReference type="PROSITE" id="PS50158"/>
    </source>
</evidence>
<feature type="region of interest" description="Disordered" evidence="2">
    <location>
        <begin position="1447"/>
        <end position="1474"/>
    </location>
</feature>
<dbReference type="InterPro" id="IPR001878">
    <property type="entry name" value="Znf_CCHC"/>
</dbReference>
<evidence type="ECO:0000256" key="2">
    <source>
        <dbReference type="SAM" id="MobiDB-lite"/>
    </source>
</evidence>
<evidence type="ECO:0000313" key="4">
    <source>
        <dbReference type="EMBL" id="AAF79677.1"/>
    </source>
</evidence>
<dbReference type="InterPro" id="IPR025836">
    <property type="entry name" value="Zn_knuckle_CX2CX4HX4C"/>
</dbReference>
<reference evidence="4" key="3">
    <citation type="submission" date="2000-06" db="EMBL/GenBank/DDBJ databases">
        <authorList>
            <person name="Cheuk R."/>
            <person name="Shinn P."/>
            <person name="Brooks S."/>
            <person name="Buehler E."/>
            <person name="Chao Q."/>
            <person name="Johnson-Hopson C."/>
            <person name="Khan S."/>
            <person name="Kim C."/>
            <person name="Altafi H."/>
            <person name="Bei B."/>
            <person name="Chin C."/>
            <person name="Chiou J."/>
            <person name="Choi E."/>
            <person name="Conn L."/>
            <person name="Conway A."/>
            <person name="Gonzalez A."/>
            <person name="Hansen N."/>
            <person name="Howing B."/>
            <person name="Koo T."/>
            <person name="Lam B."/>
            <person name="Lee J."/>
            <person name="Lenz C."/>
            <person name="Li J."/>
            <person name="Liu A."/>
            <person name="Liu J."/>
            <person name="Liu S."/>
            <person name="Mukharsky N."/>
            <person name="Nguyen M."/>
            <person name="Palm C."/>
            <person name="Pham P."/>
            <person name="Sakano H."/>
            <person name="Schwartz J."/>
            <person name="Southwick A."/>
            <person name="Thaveri A."/>
            <person name="Toriumi M."/>
            <person name="Vaysberg M."/>
            <person name="Yu G."/>
            <person name="Davis R."/>
            <person name="Federspiel N."/>
            <person name="Theologis A."/>
            <person name="Ecker J."/>
        </authorList>
    </citation>
    <scope>NUCLEOTIDE SEQUENCE</scope>
</reference>
<dbReference type="Pfam" id="PF14392">
    <property type="entry name" value="zf-CCHC_4"/>
    <property type="match status" value="2"/>
</dbReference>
<dbReference type="InterPro" id="IPR025558">
    <property type="entry name" value="DUF4283"/>
</dbReference>
<dbReference type="GO" id="GO:0008270">
    <property type="term" value="F:zinc ion binding"/>
    <property type="evidence" value="ECO:0007669"/>
    <property type="project" value="UniProtKB-KW"/>
</dbReference>
<evidence type="ECO:0000256" key="1">
    <source>
        <dbReference type="PROSITE-ProRule" id="PRU00047"/>
    </source>
</evidence>
<reference evidence="4" key="2">
    <citation type="submission" date="2000-05" db="EMBL/GenBank/DDBJ databases">
        <title>Genomic sequence for Arabidopsis thaliana BAC F9C16 from chromosome I.</title>
        <authorList>
            <person name="Shinn P."/>
            <person name="Brooks S."/>
            <person name="Buehler E."/>
            <person name="Chao Q."/>
            <person name="Johnson-Hopson C."/>
            <person name="Khan S."/>
            <person name="Kieleczawa J."/>
            <person name="Kim C."/>
            <person name="Altafi H."/>
            <person name="Bei Q."/>
            <person name="Chin C."/>
            <person name="Chiou J."/>
            <person name="Choi E."/>
            <person name="Conn L."/>
            <person name="Conway A."/>
            <person name="Gonzales A."/>
            <person name="Hansen N."/>
            <person name="Howing B."/>
            <person name="Koo T."/>
            <person name="Lam B."/>
            <person name="Lee J."/>
            <person name="Lenz C."/>
            <person name="Li J."/>
            <person name="Liu A."/>
            <person name="Liu K."/>
            <person name="Liu S."/>
            <person name="Mukharsky N."/>
            <person name="Nguyen M."/>
            <person name="Palm C."/>
            <person name="Pham P."/>
            <person name="Sakano H."/>
            <person name="Schwartz J."/>
            <person name="Southwick A."/>
            <person name="Thaveri A."/>
            <person name="Toriumi M."/>
            <person name="Vaysberg M."/>
            <person name="Yu G."/>
            <person name="Federspiel N.A."/>
            <person name="Theologis A."/>
            <person name="Ecker J.R."/>
        </authorList>
    </citation>
    <scope>NUCLEOTIDE SEQUENCE</scope>
</reference>
<organism evidence="4">
    <name type="scientific">Arabidopsis thaliana</name>
    <name type="common">Mouse-ear cress</name>
    <dbReference type="NCBI Taxonomy" id="3702"/>
    <lineage>
        <taxon>Eukaryota</taxon>
        <taxon>Viridiplantae</taxon>
        <taxon>Streptophyta</taxon>
        <taxon>Embryophyta</taxon>
        <taxon>Tracheophyta</taxon>
        <taxon>Spermatophyta</taxon>
        <taxon>Magnoliopsida</taxon>
        <taxon>eudicotyledons</taxon>
        <taxon>Gunneridae</taxon>
        <taxon>Pentapetalae</taxon>
        <taxon>rosids</taxon>
        <taxon>malvids</taxon>
        <taxon>Brassicales</taxon>
        <taxon>Brassicaceae</taxon>
        <taxon>Camelineae</taxon>
        <taxon>Arabidopsis</taxon>
    </lineage>
</organism>
<dbReference type="PROSITE" id="PS50158">
    <property type="entry name" value="ZF_CCHC"/>
    <property type="match status" value="1"/>
</dbReference>
<feature type="region of interest" description="Disordered" evidence="2">
    <location>
        <begin position="156"/>
        <end position="175"/>
    </location>
</feature>
<reference key="1">
    <citation type="journal article" date="2000" name="Nature">
        <title>Sequence and analysis of chromosome 1 of the plant Arabidopsis thaliana.</title>
        <authorList>
            <person name="Theologis A."/>
            <person name="Ecker J.R."/>
            <person name="Palm C.J."/>
            <person name="Federspiel N.A."/>
            <person name="Kaul S."/>
            <person name="White O."/>
            <person name="Alonso J."/>
            <person name="Altafi H."/>
            <person name="Araujo R."/>
            <person name="Bowman C.L."/>
            <person name="Brooks S.Y."/>
            <person name="Buehler E."/>
            <person name="Chan A."/>
            <person name="Chao Q."/>
            <person name="Chen H."/>
            <person name="Cheuk R.F."/>
            <person name="Chin C.W."/>
            <person name="Chung M.K."/>
            <person name="Conn L."/>
            <person name="Conway A.B."/>
            <person name="Conway A.R."/>
            <person name="Creasy T.H."/>
            <person name="Dewar K."/>
            <person name="Dunn P."/>
            <person name="Etgu P."/>
            <person name="Feldblyum T.V."/>
            <person name="Feng J."/>
            <person name="Fong B."/>
            <person name="Fujii C.Y."/>
            <person name="Gill J.E."/>
            <person name="Goldsmith A.D."/>
            <person name="Haas B."/>
            <person name="Hansen N.F."/>
            <person name="Hughes B."/>
            <person name="Huizar L."/>
            <person name="Hunter J.L."/>
            <person name="Jenkins J."/>
            <person name="Johnson-Hopson C."/>
            <person name="Khan S."/>
            <person name="Khaykin E."/>
            <person name="Kim C.J."/>
            <person name="Koo H.L."/>
            <person name="Kremenetskaia I."/>
            <person name="Kurtz D.B."/>
            <person name="Kwan A."/>
            <person name="Lam B."/>
            <person name="Langin-Hooper S."/>
            <person name="Lee A."/>
            <person name="Lee J.M."/>
            <person name="Lenz C.A."/>
            <person name="Li J.H."/>
            <person name="Li Y."/>
            <person name="Lin X."/>
            <person name="Liu S.X."/>
            <person name="Liu Z.A."/>
            <person name="Luros J.S."/>
            <person name="Maiti R."/>
            <person name="Marziali A."/>
            <person name="Militscher J."/>
            <person name="Miranda M."/>
            <person name="Nguyen M."/>
            <person name="Nierman W.C."/>
            <person name="Osborne B.I."/>
            <person name="Pai G."/>
            <person name="Peterson J."/>
            <person name="Pham P.K."/>
            <person name="Rizzo M."/>
            <person name="Rooney T."/>
            <person name="Rowley D."/>
            <person name="Sakano H."/>
            <person name="Salzberg S.L."/>
            <person name="Schwartz J.R."/>
            <person name="Shinn P."/>
            <person name="Southwick A.M."/>
            <person name="Sun H."/>
            <person name="Tallon L.J."/>
            <person name="Tambunga G."/>
            <person name="Toriumi M.J."/>
            <person name="Town C.D."/>
            <person name="Utterback T."/>
            <person name="Van Aken S."/>
            <person name="Vaysberg M."/>
            <person name="Vysotskaia V.S."/>
            <person name="Walker M."/>
            <person name="Wu D."/>
            <person name="Yu G."/>
            <person name="Fraser C.M."/>
            <person name="Venter J.C."/>
            <person name="Davis R.W."/>
        </authorList>
    </citation>
    <scope>NUCLEOTIDE SEQUENCE [LARGE SCALE GENOMIC DNA]</scope>
    <source>
        <strain>cv. Columbia</strain>
    </source>
</reference>
<dbReference type="ExpressionAtlas" id="Q9LNZ2">
    <property type="expression patterns" value="baseline and differential"/>
</dbReference>
<dbReference type="InterPro" id="IPR026960">
    <property type="entry name" value="RVT-Znf"/>
</dbReference>
<dbReference type="Pfam" id="PF14111">
    <property type="entry name" value="DUF4283"/>
    <property type="match status" value="1"/>
</dbReference>
<dbReference type="Pfam" id="PF13456">
    <property type="entry name" value="RVT_3"/>
    <property type="match status" value="1"/>
</dbReference>
<dbReference type="CDD" id="cd06222">
    <property type="entry name" value="RNase_H_like"/>
    <property type="match status" value="1"/>
</dbReference>
<feature type="compositionally biased region" description="Basic residues" evidence="2">
    <location>
        <begin position="1453"/>
        <end position="1465"/>
    </location>
</feature>
<feature type="domain" description="CCHC-type" evidence="3">
    <location>
        <begin position="1387"/>
        <end position="1403"/>
    </location>
</feature>
<dbReference type="InterPro" id="IPR040256">
    <property type="entry name" value="At4g02000-like"/>
</dbReference>
<dbReference type="InterPro" id="IPR036691">
    <property type="entry name" value="Endo/exonu/phosph_ase_sf"/>
</dbReference>
<proteinExistence type="predicted"/>
<keyword evidence="1" id="KW-0862">Zinc</keyword>
<dbReference type="GO" id="GO:0003676">
    <property type="term" value="F:nucleic acid binding"/>
    <property type="evidence" value="ECO:0007669"/>
    <property type="project" value="InterPro"/>
</dbReference>
<sequence length="1902" mass="212887">MALSRDFCSQAAFVNRFTMVVTTMNPRKQNLRALIGQMPRSFNDGMLSIHRWYPNISEAEMKIIPFWVQLMGISLLFLTNAMARCVENRLGYVVVVDFDENVNHAGFLRVRLNWNLDDPLCFQRNFQFAADENNVIKYHFERLRNYCSKCDPIDLSDEDDNDDQGDNKDKDMSDTYTLQTVDPATLIPGLKALLPFANQGHTMRDLEPSYVPSVFEDTNLIVERARYLHAKLARVRTRTPDYNDLLLESSDNAQNQFVFMERKRVQFEDMYQKVEAVDEMAVLSLLYKKERKTESTGSCSIRNGIDGGMGAWRIASWNCQGIGVPLTQLRLFRLTRIYKYVILLLVETLNQFDVLCKLASPIGRSGGLALMWKNNLSLSLISHNERLIDSHVLSNAEKIRGPLRMNFYRFPKHGWGTNNNLQETAITERIRCCRRAMARLKHCSNLNSDVTIKNLQSRLNTAMESMWLKEGDRNTGFFHACAKTRYSRNRINSIMDEQDQMFTGDDEISHHAQDIFTNIFGSNVNLDLTKAFSYNEIYEAICQIGDDKAPGPDGLTARFYKQCWDIVGNDVIIEILQRCLIIDPLPYATSFIKSYQIPGRIINDNVMIAHEIMHSLKVRKRVSKTYMAVKTDKINVHKSMITFGSCDYGSTKSRLKNALNIPNQGGGGKYLGLPEQFGRKKKEMFDYIIDRVRKRTSSWNAKFLSPAGKEIMLKSVVLAMPAWRIIQHPNSLFARVMKARYFKDDSILDARARKQQSFGCSIRIGMDNVVDSHHPWPLNTDERYKEMSLDNLLYFNGSSYSWDDSKITQFVDPKSSSTTIVKAETETKEWLNATRIQCRRPTPIRSNHAANKNWTSPPLMTKLRSYKRMGYQNHDGTPQHWGSRILKHISTPLEAETMALLAALQKTWIRRYRRVIMEGDCKTLITLVNGENHSINKISIGIWWARRKAIRQFKRRLVLDLVPSAFAGPLPADGCSPSVMKKKKAKSRPPLFLGSSKFARVLAASVLVSPSDAASSLPAVVSSLSVSPSISSVAPLSPPPSAASPPLPSLVLSPDSLIPEVDLPSSVISGSMVGLSPFVVPRSEISFLGIGILPLENQGSESSSPVVGSSVLAPLVGVVEISNTESDSLGSLVAGSFSIGGSVGSPEVLGPVQSGRPVSHSLVEVTDSEPKVDLPWASKFKASLRNLKQMNSPTFMEDGTPVVIAPPCVLLKSVEMWKGHLVAQFYGLSPSPAKIFNDLNPIWGRYGGITVRVISQTAAMIFIPSVSTRQWVMDVGFWQAGNCSCTVYHWSSEGLREFKELQSAPTWAILKNVPPQLYSLDGISVIASGIGEPLHTEKSKLDPINIGTTKVKVVIKLDIPLPDSVVVKDIHGNSAKISVEYPRPPPKCLNCGCYGHLLSRCPKPLMKKYPFKRDLPSGSKDVSQSSVLLPIAPSDDGTSINLLHKEDVSSSSRIRRRRSRSKKRSTSSPPKIATSSVEVQALSKSAVTLSHPTFLNCVKEAWSSDIVVGSNMFTLGALMKAAKLACRKLNRERFGAPNSARGAKLSWEIVCSSKVCGGLGLRDLVAWNKVLALKLIWMLFTAASSLWVSWVRVNLIRNKNFWYLNPSFSGSWILRRLCKLRTLARPFIVCEVGSGVTANFWLDNWTSHGPLIDLTVPTGPQITGLPRDSTVRDALRGNDWWISASRSRNPIISLIKGILPPVANIAEKRMIGFYGNRITGLLSLFSPLQILGLPSTQLVTVSIGIKRFGSRTISRSMPSFIGLRRWGLNIPSSCVLCNSCDETRDHLFFDCHFSSQVWRFFISASGLSPPFSFKDSLLWMRSPSPDKNISFILKILFQAVIYFTWKEHNARIHSATFRSSAQVIKDIQLTVRALLDPLSRLQHQKSPGPSLLASWFSVFQVH</sequence>
<dbReference type="PANTHER" id="PTHR31286:SF181">
    <property type="entry name" value="ZINC KNUCKLE (CCHC-TYPE) FAMILY PROTEIN"/>
    <property type="match status" value="1"/>
</dbReference>
<name>Q9LNZ2_ARATH</name>
<dbReference type="EMBL" id="AC022314">
    <property type="protein sequence ID" value="AAF79677.1"/>
    <property type="molecule type" value="Genomic_DNA"/>
</dbReference>
<dbReference type="GO" id="GO:0004523">
    <property type="term" value="F:RNA-DNA hybrid ribonuclease activity"/>
    <property type="evidence" value="ECO:0007669"/>
    <property type="project" value="InterPro"/>
</dbReference>
<accession>Q9LNZ2</accession>